<evidence type="ECO:0000313" key="3">
    <source>
        <dbReference type="EMBL" id="MDT8880932.1"/>
    </source>
</evidence>
<dbReference type="InterPro" id="IPR055729">
    <property type="entry name" value="DUF7305"/>
</dbReference>
<dbReference type="RefSeq" id="WP_315587263.1">
    <property type="nucleotide sequence ID" value="NZ_JAVXUR010000009.1"/>
</dbReference>
<organism evidence="3 4">
    <name type="scientific">Halomonas saccharevitans</name>
    <dbReference type="NCBI Taxonomy" id="416872"/>
    <lineage>
        <taxon>Bacteria</taxon>
        <taxon>Pseudomonadati</taxon>
        <taxon>Pseudomonadota</taxon>
        <taxon>Gammaproteobacteria</taxon>
        <taxon>Oceanospirillales</taxon>
        <taxon>Halomonadaceae</taxon>
        <taxon>Halomonas</taxon>
    </lineage>
</organism>
<comment type="caution">
    <text evidence="3">The sequence shown here is derived from an EMBL/GenBank/DDBJ whole genome shotgun (WGS) entry which is preliminary data.</text>
</comment>
<dbReference type="EMBL" id="JAVXUR010000009">
    <property type="protein sequence ID" value="MDT8880932.1"/>
    <property type="molecule type" value="Genomic_DNA"/>
</dbReference>
<keyword evidence="4" id="KW-1185">Reference proteome</keyword>
<reference evidence="4" key="1">
    <citation type="submission" date="2023-07" db="EMBL/GenBank/DDBJ databases">
        <title>Substrates and metabolic shifts associated with increased methane emissions in unrestored hypersaline salterns.</title>
        <authorList>
            <person name="Bueno De Mesquita C.P."/>
            <person name="Tringe S.G."/>
        </authorList>
    </citation>
    <scope>NUCLEOTIDE SEQUENCE [LARGE SCALE GENOMIC DNA]</scope>
    <source>
        <strain evidence="4">I4</strain>
    </source>
</reference>
<dbReference type="Pfam" id="PF23981">
    <property type="entry name" value="DUF7305"/>
    <property type="match status" value="1"/>
</dbReference>
<dbReference type="Proteomes" id="UP001255917">
    <property type="component" value="Unassembled WGS sequence"/>
</dbReference>
<evidence type="ECO:0000313" key="4">
    <source>
        <dbReference type="Proteomes" id="UP001255917"/>
    </source>
</evidence>
<evidence type="ECO:0000259" key="1">
    <source>
        <dbReference type="Pfam" id="PF14341"/>
    </source>
</evidence>
<gene>
    <name evidence="3" type="ORF">RSO68_15805</name>
</gene>
<evidence type="ECO:0000259" key="2">
    <source>
        <dbReference type="Pfam" id="PF23981"/>
    </source>
</evidence>
<dbReference type="Pfam" id="PF14341">
    <property type="entry name" value="PilX_N"/>
    <property type="match status" value="1"/>
</dbReference>
<feature type="domain" description="DUF7305" evidence="2">
    <location>
        <begin position="314"/>
        <end position="457"/>
    </location>
</feature>
<sequence length="479" mass="49733">MRRSIGRQKGAALIVVLSLLTISLMVGLSSMQSSQIDERLSGNYRMYTHAQQSAESLAAEMVTFAIDNNMQAGDDVVLGGCPSFSELQAISSSTSYCLTEERNVGGEVSDEEESGAKISGVACFLDVSASVCGVSDSSSYILSKGAVIDSGSMLAESEVIAVEVGGGYRFDDAVTGCKSVDLRGGAGVEGGVVSGGDVDISGGVYPPDSVAAQGEVDYPSWWNGNNEYSDLTSNFIEDVPFPSCDPFDIIAKSQDFFTLPSNGDISVGGYPFVNSLITPDGLSTFDETWNVQDNVVLASATDMVLPDLPSFADKQNGAYSVIKTGDFTQRNGSLTVSGGDVVLYVDGDLTLGAGGNEGVIIESGSTLTVIVTGETKLKSSLQTSSAPLVTNNKPTFALYSLHEDSGDNAVPGQSGIVVDGSAKVLANIYSPKSNIAVVGSGGIKGTVRGKNVRVVGAGFISNKDASTENAGEMKIESWR</sequence>
<dbReference type="InterPro" id="IPR025746">
    <property type="entry name" value="PilX_N_dom"/>
</dbReference>
<feature type="domain" description="Type 4 fimbrial biogenesis protein PilX N-terminal" evidence="1">
    <location>
        <begin position="9"/>
        <end position="56"/>
    </location>
</feature>
<protein>
    <submittedName>
        <fullName evidence="3">Pilus assembly PilX N-terminal domain-containing protein</fullName>
    </submittedName>
</protein>
<name>A0ABU3NIC5_9GAMM</name>
<proteinExistence type="predicted"/>
<accession>A0ABU3NIC5</accession>